<dbReference type="AlphaFoldDB" id="A0A0G0IRV3"/>
<gene>
    <name evidence="1" type="ORF">US31_C0002G0076</name>
</gene>
<evidence type="ECO:0000313" key="1">
    <source>
        <dbReference type="EMBL" id="KKQ18731.1"/>
    </source>
</evidence>
<dbReference type="InterPro" id="IPR005358">
    <property type="entry name" value="Puta_zinc/iron-chelating_dom"/>
</dbReference>
<dbReference type="Proteomes" id="UP000034508">
    <property type="component" value="Unassembled WGS sequence"/>
</dbReference>
<name>A0A0G0IRV3_9BACT</name>
<dbReference type="Pfam" id="PF03692">
    <property type="entry name" value="CxxCxxCC"/>
    <property type="match status" value="1"/>
</dbReference>
<protein>
    <submittedName>
        <fullName evidence="1">Uncharacterized protein</fullName>
    </submittedName>
</protein>
<evidence type="ECO:0000313" key="2">
    <source>
        <dbReference type="Proteomes" id="UP000034508"/>
    </source>
</evidence>
<comment type="caution">
    <text evidence="1">The sequence shown here is derived from an EMBL/GenBank/DDBJ whole genome shotgun (WGS) entry which is preliminary data.</text>
</comment>
<dbReference type="EMBL" id="LBSM01000002">
    <property type="protein sequence ID" value="KKQ18731.1"/>
    <property type="molecule type" value="Genomic_DNA"/>
</dbReference>
<reference evidence="1 2" key="1">
    <citation type="journal article" date="2015" name="Nature">
        <title>rRNA introns, odd ribosomes, and small enigmatic genomes across a large radiation of phyla.</title>
        <authorList>
            <person name="Brown C.T."/>
            <person name="Hug L.A."/>
            <person name="Thomas B.C."/>
            <person name="Sharon I."/>
            <person name="Castelle C.J."/>
            <person name="Singh A."/>
            <person name="Wilkins M.J."/>
            <person name="Williams K.H."/>
            <person name="Banfield J.F."/>
        </authorList>
    </citation>
    <scope>NUCLEOTIDE SEQUENCE [LARGE SCALE GENOMIC DNA]</scope>
</reference>
<proteinExistence type="predicted"/>
<sequence length="120" mass="14233">MSEKYGPCLEKNCSWCCDPVKVVNSFPEEKIPINKNGEKIWKERNGMWVPETHSDTVRLKIYDCINFDKQSGQCKFYEERPEICKNTSCVKDDSLEDIHQQHQKFINEKFIPIKKGKYLR</sequence>
<accession>A0A0G0IRV3</accession>
<organism evidence="1 2">
    <name type="scientific">Berkelbacteria bacterium GW2011_GWA1_36_9</name>
    <dbReference type="NCBI Taxonomy" id="1618331"/>
    <lineage>
        <taxon>Bacteria</taxon>
        <taxon>Candidatus Berkelbacteria</taxon>
    </lineage>
</organism>